<sequence>MKSLRIKISVILTAVIVLLLVGVSIISYNIARNLYTEKVVKGELPLAVSNVAGEIGYAIDKIISTSYQMTKNDYLLKWIDEGEPKDGLATLFNYNTDLMKAFNLSTAMFVSDKTLNYYTNDKILKQLSKDNPRDSWYFDVKNGKEVNSLNIQVSEATGSLTLYVNSKVEKDGKFYGVSAIGMNLDDIVNLVTSKTMGDGSKFLMVDSSGIVKIEKSDRVGKVNVKDVLGKEKFDVLMNKNGGVIRHFDGTRNLIIGSKYIPSLDWYLFGEMDEDVLLKDLHTLFYSAIGVILAAIIISVIVSLLMSSYLLKIILKLKTGLLSFFDLLNHKTNKAQPIEITSKDEFGQMAELINKNTKAIEDGMKDQSIFIQKANTFVNEIKDGNYEASLEADTNNPALNQLKSTFKDLQLALKEAISSNGKDVLDLLNTYKNQDFTKRLDDDGKIASGINSLGIEISKMLNDNLNQAQVLEEKAKLLASSVSKVASSANTQANSLQESAAAVEQMSSSMNAISQKTADVIRQSDEIKNIITIIRDIADQTNLLALNAAIEAARAGEHGRGFAVVADEVRKLAERTQKSLGEIEANTNVLAQSINEMSESIKEQSEGINMINQSVAQIDNLTKENVVIANQANEVTSEVDEMAKAIVEEVRKKRF</sequence>
<feature type="transmembrane region" description="Helical" evidence="3">
    <location>
        <begin position="283"/>
        <end position="310"/>
    </location>
</feature>
<feature type="domain" description="Methyl-accepting transducer" evidence="4">
    <location>
        <begin position="477"/>
        <end position="648"/>
    </location>
</feature>
<keyword evidence="3" id="KW-0812">Transmembrane</keyword>
<gene>
    <name evidence="5" type="ORF">G5B96_06875</name>
</gene>
<dbReference type="InterPro" id="IPR004089">
    <property type="entry name" value="MCPsignal_dom"/>
</dbReference>
<dbReference type="GO" id="GO:0007165">
    <property type="term" value="P:signal transduction"/>
    <property type="evidence" value="ECO:0007669"/>
    <property type="project" value="UniProtKB-KW"/>
</dbReference>
<evidence type="ECO:0000256" key="1">
    <source>
        <dbReference type="ARBA" id="ARBA00023224"/>
    </source>
</evidence>
<name>A0A7S9SBD8_9BACT</name>
<dbReference type="Proteomes" id="UP000594535">
    <property type="component" value="Chromosome"/>
</dbReference>
<dbReference type="SUPFAM" id="SSF58104">
    <property type="entry name" value="Methyl-accepting chemotaxis protein (MCP) signaling domain"/>
    <property type="match status" value="1"/>
</dbReference>
<accession>A0A7S9SBD8</accession>
<dbReference type="SMART" id="SM00283">
    <property type="entry name" value="MA"/>
    <property type="match status" value="1"/>
</dbReference>
<keyword evidence="3" id="KW-0472">Membrane</keyword>
<keyword evidence="3" id="KW-1133">Transmembrane helix</keyword>
<feature type="transmembrane region" description="Helical" evidence="3">
    <location>
        <begin position="12"/>
        <end position="31"/>
    </location>
</feature>
<dbReference type="RefSeq" id="WP_196088496.1">
    <property type="nucleotide sequence ID" value="NZ_CP049232.1"/>
</dbReference>
<dbReference type="Gene3D" id="3.30.450.20">
    <property type="entry name" value="PAS domain"/>
    <property type="match status" value="1"/>
</dbReference>
<dbReference type="Gene3D" id="1.10.287.950">
    <property type="entry name" value="Methyl-accepting chemotaxis protein"/>
    <property type="match status" value="1"/>
</dbReference>
<evidence type="ECO:0000313" key="6">
    <source>
        <dbReference type="Proteomes" id="UP000594535"/>
    </source>
</evidence>
<protein>
    <submittedName>
        <fullName evidence="5">Methyl-accepting chemotaxis protein</fullName>
    </submittedName>
</protein>
<dbReference type="PANTHER" id="PTHR32089">
    <property type="entry name" value="METHYL-ACCEPTING CHEMOTAXIS PROTEIN MCPB"/>
    <property type="match status" value="1"/>
</dbReference>
<evidence type="ECO:0000256" key="3">
    <source>
        <dbReference type="SAM" id="Phobius"/>
    </source>
</evidence>
<dbReference type="Pfam" id="PF00015">
    <property type="entry name" value="MCPsignal"/>
    <property type="match status" value="1"/>
</dbReference>
<dbReference type="PANTHER" id="PTHR32089:SF112">
    <property type="entry name" value="LYSOZYME-LIKE PROTEIN-RELATED"/>
    <property type="match status" value="1"/>
</dbReference>
<dbReference type="PROSITE" id="PS50111">
    <property type="entry name" value="CHEMOTAXIS_TRANSDUC_2"/>
    <property type="match status" value="1"/>
</dbReference>
<evidence type="ECO:0000256" key="2">
    <source>
        <dbReference type="PROSITE-ProRule" id="PRU00284"/>
    </source>
</evidence>
<proteinExistence type="predicted"/>
<dbReference type="GO" id="GO:0016020">
    <property type="term" value="C:membrane"/>
    <property type="evidence" value="ECO:0007669"/>
    <property type="project" value="InterPro"/>
</dbReference>
<evidence type="ECO:0000259" key="4">
    <source>
        <dbReference type="PROSITE" id="PS50111"/>
    </source>
</evidence>
<evidence type="ECO:0000313" key="5">
    <source>
        <dbReference type="EMBL" id="QPI07051.1"/>
    </source>
</evidence>
<organism evidence="5 6">
    <name type="scientific">Campylobacter concisus</name>
    <dbReference type="NCBI Taxonomy" id="199"/>
    <lineage>
        <taxon>Bacteria</taxon>
        <taxon>Pseudomonadati</taxon>
        <taxon>Campylobacterota</taxon>
        <taxon>Epsilonproteobacteria</taxon>
        <taxon>Campylobacterales</taxon>
        <taxon>Campylobacteraceae</taxon>
        <taxon>Campylobacter</taxon>
    </lineage>
</organism>
<dbReference type="EMBL" id="CP049232">
    <property type="protein sequence ID" value="QPI07051.1"/>
    <property type="molecule type" value="Genomic_DNA"/>
</dbReference>
<dbReference type="AlphaFoldDB" id="A0A7S9SBD8"/>
<reference evidence="5 6" key="1">
    <citation type="journal article" date="2020" name="Microb. Genom.">
        <title>Analysis of complete Campylobacter concisus genomes identifies genomospecies features, secretion systems and novel plasmids and their association with severe ulcerative colitis.</title>
        <authorList>
            <person name="Liu F."/>
            <person name="Chen S."/>
            <person name="Luu L.D.W."/>
            <person name="Lee S.A."/>
            <person name="Tay A.C.Y."/>
            <person name="Wu R."/>
            <person name="Riordan S.M."/>
            <person name="Lan R."/>
            <person name="Liu L."/>
            <person name="Zhang L."/>
        </authorList>
    </citation>
    <scope>NUCLEOTIDE SEQUENCE [LARGE SCALE GENOMIC DNA]</scope>
    <source>
        <strain evidence="5 6">H9O-S2</strain>
    </source>
</reference>
<keyword evidence="1 2" id="KW-0807">Transducer</keyword>